<keyword evidence="8" id="KW-1185">Reference proteome</keyword>
<dbReference type="SUPFAM" id="SSF48452">
    <property type="entry name" value="TPR-like"/>
    <property type="match status" value="1"/>
</dbReference>
<protein>
    <submittedName>
        <fullName evidence="7">Uncharacterized protein</fullName>
    </submittedName>
</protein>
<dbReference type="GO" id="GO:0071007">
    <property type="term" value="C:U2-type catalytic step 2 spliceosome"/>
    <property type="evidence" value="ECO:0007669"/>
    <property type="project" value="TreeGrafter"/>
</dbReference>
<evidence type="ECO:0000256" key="3">
    <source>
        <dbReference type="ARBA" id="ARBA00022664"/>
    </source>
</evidence>
<sequence length="142" mass="17160">MSGRGDNTVRNRDPAPIQITAEQLLRDTKERQSSEVKTPIQKIQNSEELAEWRFLQRRHFEEGIKNQRQHMGNYIKYTKWEEKQDEIERSRNIYERALDVDPTAYSVWIKYAEFEVRNRNINHARNVYDRAVTILPRVDQLW</sequence>
<dbReference type="Gene3D" id="1.25.40.10">
    <property type="entry name" value="Tetratricopeptide repeat domain"/>
    <property type="match status" value="1"/>
</dbReference>
<dbReference type="InterPro" id="IPR059164">
    <property type="entry name" value="HAT_PRP39_C"/>
</dbReference>
<dbReference type="RefSeq" id="XP_012895126.1">
    <property type="nucleotide sequence ID" value="XM_013039672.1"/>
</dbReference>
<dbReference type="OMA" id="PFWRISE"/>
<evidence type="ECO:0000313" key="8">
    <source>
        <dbReference type="Proteomes" id="UP000008312"/>
    </source>
</evidence>
<comment type="subcellular location">
    <subcellularLocation>
        <location evidence="1">Nucleus</location>
    </subcellularLocation>
</comment>
<keyword evidence="6" id="KW-0539">Nucleus</keyword>
<dbReference type="InParanoid" id="D8LZ39"/>
<dbReference type="AlphaFoldDB" id="D8LZ39"/>
<dbReference type="GO" id="GO:0000974">
    <property type="term" value="C:Prp19 complex"/>
    <property type="evidence" value="ECO:0007669"/>
    <property type="project" value="TreeGrafter"/>
</dbReference>
<dbReference type="SMART" id="SM00386">
    <property type="entry name" value="HAT"/>
    <property type="match status" value="3"/>
</dbReference>
<evidence type="ECO:0000256" key="6">
    <source>
        <dbReference type="ARBA" id="ARBA00023242"/>
    </source>
</evidence>
<reference evidence="7" key="1">
    <citation type="submission" date="2010-02" db="EMBL/GenBank/DDBJ databases">
        <title>Sequencing and annotation of the Blastocystis hominis genome.</title>
        <authorList>
            <person name="Wincker P."/>
        </authorList>
    </citation>
    <scope>NUCLEOTIDE SEQUENCE</scope>
    <source>
        <strain evidence="7">Singapore isolate B</strain>
    </source>
</reference>
<evidence type="ECO:0000256" key="5">
    <source>
        <dbReference type="ARBA" id="ARBA00023187"/>
    </source>
</evidence>
<dbReference type="InterPro" id="IPR003107">
    <property type="entry name" value="HAT"/>
</dbReference>
<evidence type="ECO:0000256" key="2">
    <source>
        <dbReference type="ARBA" id="ARBA00008644"/>
    </source>
</evidence>
<evidence type="ECO:0000256" key="1">
    <source>
        <dbReference type="ARBA" id="ARBA00004123"/>
    </source>
</evidence>
<dbReference type="InterPro" id="IPR045075">
    <property type="entry name" value="Syf1-like"/>
</dbReference>
<dbReference type="GeneID" id="24918557"/>
<name>D8LZ39_BLAHO</name>
<dbReference type="PANTHER" id="PTHR11246:SF3">
    <property type="entry name" value="CROOKED NECK-LIKE PROTEIN 1"/>
    <property type="match status" value="1"/>
</dbReference>
<dbReference type="Proteomes" id="UP000008312">
    <property type="component" value="Unassembled WGS sequence"/>
</dbReference>
<dbReference type="OrthoDB" id="541719at2759"/>
<evidence type="ECO:0000313" key="7">
    <source>
        <dbReference type="EMBL" id="CBK21078.2"/>
    </source>
</evidence>
<accession>D8LZ39</accession>
<organism evidence="7">
    <name type="scientific">Blastocystis hominis</name>
    <dbReference type="NCBI Taxonomy" id="12968"/>
    <lineage>
        <taxon>Eukaryota</taxon>
        <taxon>Sar</taxon>
        <taxon>Stramenopiles</taxon>
        <taxon>Bigyra</taxon>
        <taxon>Opalozoa</taxon>
        <taxon>Opalinata</taxon>
        <taxon>Blastocystidae</taxon>
        <taxon>Blastocystis</taxon>
    </lineage>
</organism>
<comment type="similarity">
    <text evidence="2">Belongs to the crooked-neck family.</text>
</comment>
<dbReference type="GO" id="GO:0071014">
    <property type="term" value="C:post-mRNA release spliceosomal complex"/>
    <property type="evidence" value="ECO:0007669"/>
    <property type="project" value="TreeGrafter"/>
</dbReference>
<dbReference type="InterPro" id="IPR011990">
    <property type="entry name" value="TPR-like_helical_dom_sf"/>
</dbReference>
<dbReference type="PANTHER" id="PTHR11246">
    <property type="entry name" value="PRE-MRNA SPLICING FACTOR"/>
    <property type="match status" value="1"/>
</dbReference>
<keyword evidence="5" id="KW-0508">mRNA splicing</keyword>
<proteinExistence type="inferred from homology"/>
<gene>
    <name evidence="7" type="ORF">GSBLH_T00001290001</name>
</gene>
<dbReference type="GO" id="GO:0071011">
    <property type="term" value="C:precatalytic spliceosome"/>
    <property type="evidence" value="ECO:0007669"/>
    <property type="project" value="TreeGrafter"/>
</dbReference>
<dbReference type="Pfam" id="PF23241">
    <property type="entry name" value="HAT_PRP39_C"/>
    <property type="match status" value="1"/>
</dbReference>
<keyword evidence="3" id="KW-0507">mRNA processing</keyword>
<dbReference type="EMBL" id="FN668640">
    <property type="protein sequence ID" value="CBK21078.2"/>
    <property type="molecule type" value="Genomic_DNA"/>
</dbReference>
<evidence type="ECO:0000256" key="4">
    <source>
        <dbReference type="ARBA" id="ARBA00022737"/>
    </source>
</evidence>
<dbReference type="GO" id="GO:0000245">
    <property type="term" value="P:spliceosomal complex assembly"/>
    <property type="evidence" value="ECO:0007669"/>
    <property type="project" value="TreeGrafter"/>
</dbReference>
<keyword evidence="4" id="KW-0677">Repeat</keyword>